<dbReference type="InterPro" id="IPR036086">
    <property type="entry name" value="ParB/Sulfiredoxin_sf"/>
</dbReference>
<name>A0ABR7HCW9_9FIRM</name>
<reference evidence="2 3" key="1">
    <citation type="submission" date="2020-08" db="EMBL/GenBank/DDBJ databases">
        <title>Genome public.</title>
        <authorList>
            <person name="Liu C."/>
            <person name="Sun Q."/>
        </authorList>
    </citation>
    <scope>NUCLEOTIDE SEQUENCE [LARGE SCALE GENOMIC DNA]</scope>
    <source>
        <strain evidence="2 3">NSJ-66</strain>
    </source>
</reference>
<gene>
    <name evidence="2" type="ORF">H8S75_23825</name>
</gene>
<evidence type="ECO:0008006" key="4">
    <source>
        <dbReference type="Google" id="ProtNLM"/>
    </source>
</evidence>
<dbReference type="EMBL" id="JACOPB010000014">
    <property type="protein sequence ID" value="MBC5710970.1"/>
    <property type="molecule type" value="Genomic_DNA"/>
</dbReference>
<dbReference type="Gene3D" id="3.90.1530.10">
    <property type="entry name" value="Conserved hypothetical protein from pyrococcus furiosus pfu- 392566-001, ParB domain"/>
    <property type="match status" value="1"/>
</dbReference>
<feature type="region of interest" description="Disordered" evidence="1">
    <location>
        <begin position="114"/>
        <end position="136"/>
    </location>
</feature>
<evidence type="ECO:0000256" key="1">
    <source>
        <dbReference type="SAM" id="MobiDB-lite"/>
    </source>
</evidence>
<accession>A0ABR7HCW9</accession>
<proteinExistence type="predicted"/>
<dbReference type="RefSeq" id="WP_187023670.1">
    <property type="nucleotide sequence ID" value="NZ_JACOPB010000014.1"/>
</dbReference>
<keyword evidence="3" id="KW-1185">Reference proteome</keyword>
<dbReference type="Proteomes" id="UP000634672">
    <property type="component" value="Unassembled WGS sequence"/>
</dbReference>
<evidence type="ECO:0000313" key="2">
    <source>
        <dbReference type="EMBL" id="MBC5710970.1"/>
    </source>
</evidence>
<protein>
    <recommendedName>
        <fullName evidence="4">ParB/Sulfiredoxin domain-containing protein</fullName>
    </recommendedName>
</protein>
<dbReference type="SUPFAM" id="SSF110849">
    <property type="entry name" value="ParB/Sulfiredoxin"/>
    <property type="match status" value="1"/>
</dbReference>
<evidence type="ECO:0000313" key="3">
    <source>
        <dbReference type="Proteomes" id="UP000634672"/>
    </source>
</evidence>
<organism evidence="2 3">
    <name type="scientific">Hungatella hominis</name>
    <dbReference type="NCBI Taxonomy" id="2763050"/>
    <lineage>
        <taxon>Bacteria</taxon>
        <taxon>Bacillati</taxon>
        <taxon>Bacillota</taxon>
        <taxon>Clostridia</taxon>
        <taxon>Lachnospirales</taxon>
        <taxon>Lachnospiraceae</taxon>
        <taxon>Hungatella</taxon>
    </lineage>
</organism>
<sequence length="336" mass="38124">MSDLIIDPVLKSLIPPLSDEEFRQLEENIKNEGCRDALVIWQGTIVDGHNRYKICQEYGIKFKTEDKEFADRDEAAEWIIRNQFGRRNLSLAQRCELAMKLKPAIQKKAKENLKTSTGGNIPRPLTKSSKPEKSFNTRKELAEIAGVSEDTISKVEKIHEKGTPEQIERARKGGKGNSVNAIYNEVTGKTKPTKVKAEEPTTKQTEVEIRQGNPPDKAVPEENSEPIRRVAPDSLQAELAGIRLKREPLTKEEKARMDKSIADMRNPDRVVVTTIDDAIEELRCNLGTPLWSLENILQRHIDLLKDKENNKKIMAVLSEAVATINEWKGKYSYEKL</sequence>
<comment type="caution">
    <text evidence="2">The sequence shown here is derived from an EMBL/GenBank/DDBJ whole genome shotgun (WGS) entry which is preliminary data.</text>
</comment>